<accession>A0A2H9ZS07</accession>
<reference evidence="2" key="2">
    <citation type="submission" date="2017-10" db="EMBL/GenBank/DDBJ databases">
        <authorList>
            <person name="Banno H."/>
            <person name="Chua N.-H."/>
        </authorList>
    </citation>
    <scope>NUCLEOTIDE SEQUENCE</scope>
    <source>
        <strain evidence="2">ASH160606</strain>
        <tissue evidence="2">Stem</tissue>
    </source>
</reference>
<evidence type="ECO:0000313" key="3">
    <source>
        <dbReference type="EMBL" id="PKA47122.1"/>
    </source>
</evidence>
<proteinExistence type="predicted"/>
<dbReference type="EMBL" id="KZ453595">
    <property type="protein sequence ID" value="PKA47122.1"/>
    <property type="molecule type" value="Genomic_DNA"/>
</dbReference>
<dbReference type="AlphaFoldDB" id="A0A2H9ZS07"/>
<keyword evidence="4" id="KW-1185">Reference proteome</keyword>
<evidence type="ECO:0000313" key="4">
    <source>
        <dbReference type="Proteomes" id="UP000236161"/>
    </source>
</evidence>
<feature type="region of interest" description="Disordered" evidence="1">
    <location>
        <begin position="1"/>
        <end position="25"/>
    </location>
</feature>
<evidence type="ECO:0000313" key="2">
    <source>
        <dbReference type="EMBL" id="PKA46072.1"/>
    </source>
</evidence>
<dbReference type="Proteomes" id="UP000236161">
    <property type="component" value="Unassembled WGS sequence"/>
</dbReference>
<organism evidence="2 4">
    <name type="scientific">Apostasia shenzhenica</name>
    <dbReference type="NCBI Taxonomy" id="1088818"/>
    <lineage>
        <taxon>Eukaryota</taxon>
        <taxon>Viridiplantae</taxon>
        <taxon>Streptophyta</taxon>
        <taxon>Embryophyta</taxon>
        <taxon>Tracheophyta</taxon>
        <taxon>Spermatophyta</taxon>
        <taxon>Magnoliopsida</taxon>
        <taxon>Liliopsida</taxon>
        <taxon>Asparagales</taxon>
        <taxon>Orchidaceae</taxon>
        <taxon>Apostasioideae</taxon>
        <taxon>Apostasia</taxon>
    </lineage>
</organism>
<sequence>MKSNLRQMEIGLNSKQKQKNRETCSPSAFPVRIDATCVDSLEDKKTKETCSPSAFPVRIDVTCADSQRKE</sequence>
<evidence type="ECO:0000256" key="1">
    <source>
        <dbReference type="SAM" id="MobiDB-lite"/>
    </source>
</evidence>
<gene>
    <name evidence="3" type="ORF">AXF42_Ash021423</name>
    <name evidence="2" type="ORF">AXF42_Ash021451</name>
</gene>
<reference evidence="2 4" key="1">
    <citation type="journal article" date="2017" name="Nature">
        <title>The Apostasia genome and the evolution of orchids.</title>
        <authorList>
            <person name="Zhang G.Q."/>
            <person name="Liu K.W."/>
            <person name="Li Z."/>
            <person name="Lohaus R."/>
            <person name="Hsiao Y.Y."/>
            <person name="Niu S.C."/>
            <person name="Wang J.Y."/>
            <person name="Lin Y.C."/>
            <person name="Xu Q."/>
            <person name="Chen L.J."/>
            <person name="Yoshida K."/>
            <person name="Fujiwara S."/>
            <person name="Wang Z.W."/>
            <person name="Zhang Y.Q."/>
            <person name="Mitsuda N."/>
            <person name="Wang M."/>
            <person name="Liu G.H."/>
            <person name="Pecoraro L."/>
            <person name="Huang H.X."/>
            <person name="Xiao X.J."/>
            <person name="Lin M."/>
            <person name="Wu X.Y."/>
            <person name="Wu W.L."/>
            <person name="Chen Y.Y."/>
            <person name="Chang S.B."/>
            <person name="Sakamoto S."/>
            <person name="Ohme-Takagi M."/>
            <person name="Yagi M."/>
            <person name="Zeng S.J."/>
            <person name="Shen C.Y."/>
            <person name="Yeh C.M."/>
            <person name="Luo Y.B."/>
            <person name="Tsai W.C."/>
            <person name="Van de Peer Y."/>
            <person name="Liu Z.J."/>
        </authorList>
    </citation>
    <scope>NUCLEOTIDE SEQUENCE [LARGE SCALE GENOMIC DNA]</scope>
    <source>
        <strain evidence="2">ASH160606</strain>
        <strain evidence="4">cv. Shenzhen</strain>
        <tissue evidence="2">Stem</tissue>
    </source>
</reference>
<name>A0A2H9ZS07_9ASPA</name>
<protein>
    <submittedName>
        <fullName evidence="2">Uncharacterized protein</fullName>
    </submittedName>
</protein>
<dbReference type="EMBL" id="KZ454439">
    <property type="protein sequence ID" value="PKA46072.1"/>
    <property type="molecule type" value="Genomic_DNA"/>
</dbReference>